<organism evidence="2 3">
    <name type="scientific">Zooshikella harenae</name>
    <dbReference type="NCBI Taxonomy" id="2827238"/>
    <lineage>
        <taxon>Bacteria</taxon>
        <taxon>Pseudomonadati</taxon>
        <taxon>Pseudomonadota</taxon>
        <taxon>Gammaproteobacteria</taxon>
        <taxon>Oceanospirillales</taxon>
        <taxon>Zooshikellaceae</taxon>
        <taxon>Zooshikella</taxon>
    </lineage>
</organism>
<dbReference type="Proteomes" id="UP000690515">
    <property type="component" value="Unassembled WGS sequence"/>
</dbReference>
<keyword evidence="3" id="KW-1185">Reference proteome</keyword>
<comment type="caution">
    <text evidence="2">The sequence shown here is derived from an EMBL/GenBank/DDBJ whole genome shotgun (WGS) entry which is preliminary data.</text>
</comment>
<evidence type="ECO:0000313" key="2">
    <source>
        <dbReference type="EMBL" id="MBU2711112.1"/>
    </source>
</evidence>
<evidence type="ECO:0000313" key="3">
    <source>
        <dbReference type="Proteomes" id="UP000690515"/>
    </source>
</evidence>
<dbReference type="EMBL" id="JAGSOY010000015">
    <property type="protein sequence ID" value="MBU2711112.1"/>
    <property type="molecule type" value="Genomic_DNA"/>
</dbReference>
<proteinExistence type="predicted"/>
<keyword evidence="1" id="KW-0732">Signal</keyword>
<feature type="chain" id="PRO_5046739432" evidence="1">
    <location>
        <begin position="37"/>
        <end position="116"/>
    </location>
</feature>
<protein>
    <submittedName>
        <fullName evidence="2">Uncharacterized protein</fullName>
    </submittedName>
</protein>
<sequence>MNTQKQFNKKTSQLYLKLTVLLLMLCSSIHISFTYADSKCTTVTKNLWAISLSCRGWTSQCYATSSGGYSHRGGAKTFDSADSAQRFISQLSKSIQRMNPQITQIASEQHTPCTND</sequence>
<gene>
    <name evidence="2" type="ORF">KCG35_08570</name>
</gene>
<reference evidence="2 3" key="1">
    <citation type="submission" date="2021-04" db="EMBL/GenBank/DDBJ databases">
        <authorList>
            <person name="Pira H."/>
            <person name="Risdian C."/>
            <person name="Wink J."/>
        </authorList>
    </citation>
    <scope>NUCLEOTIDE SEQUENCE [LARGE SCALE GENOMIC DNA]</scope>
    <source>
        <strain evidence="2 3">WH53</strain>
    </source>
</reference>
<dbReference type="RefSeq" id="WP_215819275.1">
    <property type="nucleotide sequence ID" value="NZ_JAGSOY010000015.1"/>
</dbReference>
<name>A0ABS5ZAN1_9GAMM</name>
<accession>A0ABS5ZAN1</accession>
<feature type="signal peptide" evidence="1">
    <location>
        <begin position="1"/>
        <end position="36"/>
    </location>
</feature>
<evidence type="ECO:0000256" key="1">
    <source>
        <dbReference type="SAM" id="SignalP"/>
    </source>
</evidence>